<dbReference type="AlphaFoldDB" id="A0A011NIG6"/>
<dbReference type="SUPFAM" id="SSF63829">
    <property type="entry name" value="Calcium-dependent phosphotriesterase"/>
    <property type="match status" value="1"/>
</dbReference>
<keyword evidence="3" id="KW-1185">Reference proteome</keyword>
<evidence type="ECO:0000313" key="2">
    <source>
        <dbReference type="EMBL" id="EXI64170.1"/>
    </source>
</evidence>
<dbReference type="PATRIC" id="fig|1454001.3.peg.3839"/>
<dbReference type="PANTHER" id="PTHR40274">
    <property type="entry name" value="VIRGINIAMYCIN B LYASE"/>
    <property type="match status" value="1"/>
</dbReference>
<dbReference type="EC" id="4.2.99.-" evidence="2"/>
<feature type="region of interest" description="Disordered" evidence="1">
    <location>
        <begin position="1"/>
        <end position="32"/>
    </location>
</feature>
<dbReference type="InterPro" id="IPR051344">
    <property type="entry name" value="Vgb"/>
</dbReference>
<protein>
    <submittedName>
        <fullName evidence="2">Virginiamycin B lyase</fullName>
        <ecNumber evidence="2">4.2.99.-</ecNumber>
    </submittedName>
</protein>
<dbReference type="Proteomes" id="UP000020218">
    <property type="component" value="Unassembled WGS sequence"/>
</dbReference>
<evidence type="ECO:0000313" key="3">
    <source>
        <dbReference type="Proteomes" id="UP000020218"/>
    </source>
</evidence>
<dbReference type="Gene3D" id="2.130.10.10">
    <property type="entry name" value="YVTN repeat-like/Quinoprotein amine dehydrogenase"/>
    <property type="match status" value="2"/>
</dbReference>
<gene>
    <name evidence="2" type="primary">vgb</name>
    <name evidence="2" type="ORF">AW08_03815</name>
</gene>
<dbReference type="InterPro" id="IPR015943">
    <property type="entry name" value="WD40/YVTN_repeat-like_dom_sf"/>
</dbReference>
<organism evidence="2 3">
    <name type="scientific">Candidatus Accumulibacter adjunctus</name>
    <dbReference type="NCBI Taxonomy" id="1454001"/>
    <lineage>
        <taxon>Bacteria</taxon>
        <taxon>Pseudomonadati</taxon>
        <taxon>Pseudomonadota</taxon>
        <taxon>Betaproteobacteria</taxon>
        <taxon>Candidatus Accumulibacter</taxon>
    </lineage>
</organism>
<comment type="caution">
    <text evidence="2">The sequence shown here is derived from an EMBL/GenBank/DDBJ whole genome shotgun (WGS) entry which is preliminary data.</text>
</comment>
<dbReference type="Pfam" id="PF24684">
    <property type="entry name" value="Vgb_lyase"/>
    <property type="match status" value="1"/>
</dbReference>
<reference evidence="2" key="1">
    <citation type="submission" date="2014-02" db="EMBL/GenBank/DDBJ databases">
        <title>Expanding our view of genomic diversity in Candidatus Accumulibacter clades.</title>
        <authorList>
            <person name="Skennerton C.T."/>
            <person name="Barr J.J."/>
            <person name="Slater F.R."/>
            <person name="Bond P.L."/>
            <person name="Tyson G.W."/>
        </authorList>
    </citation>
    <scope>NUCLEOTIDE SEQUENCE [LARGE SCALE GENOMIC DNA]</scope>
</reference>
<dbReference type="EMBL" id="JFAX01000041">
    <property type="protein sequence ID" value="EXI64170.1"/>
    <property type="molecule type" value="Genomic_DNA"/>
</dbReference>
<keyword evidence="2" id="KW-0456">Lyase</keyword>
<accession>A0A011NIG6</accession>
<sequence length="392" mass="41698">MPSLTHAHCSAQRAGANPPPTTFSPPHDARSPRIEAHRKRLATATVRMHGHFLRSEPMASSLQRLARAGLAVAAALAPAVALAGGSNYGVTPGALPAVSGTVREWPVPTPKFARDPAPGPDGAIYIAVMQGNRIARFDPATQRFVEWELPPGAKPHGLVVDRAGLVWYTGNGNGTIGRLDPKTGKLSEFKVPGGGDPHTIVLDDDGSLWFTVQHGQRVGHLTPASGRIVEYPMSDNPYGLAIDRQGVVWVCRLAGDALGWIDPKTGQRGEVATGSGSRPRRIALAPDGSLWVAYYGNGRLARLDPATRQVTDSWPLPANGGKGAYAVTVDGAGRVWVNGIDTDTVSLFDPQRETFRVIALPSSGVGIRKAIIDADGRYWYMGSQSGRLGRIE</sequence>
<dbReference type="GO" id="GO:0016829">
    <property type="term" value="F:lyase activity"/>
    <property type="evidence" value="ECO:0007669"/>
    <property type="project" value="UniProtKB-KW"/>
</dbReference>
<name>A0A011NIG6_9PROT</name>
<dbReference type="PANTHER" id="PTHR40274:SF3">
    <property type="entry name" value="VIRGINIAMYCIN B LYASE"/>
    <property type="match status" value="1"/>
</dbReference>
<evidence type="ECO:0000256" key="1">
    <source>
        <dbReference type="SAM" id="MobiDB-lite"/>
    </source>
</evidence>
<proteinExistence type="predicted"/>